<feature type="compositionally biased region" description="Acidic residues" evidence="3">
    <location>
        <begin position="114"/>
        <end position="130"/>
    </location>
</feature>
<feature type="region of interest" description="Disordered" evidence="3">
    <location>
        <begin position="67"/>
        <end position="130"/>
    </location>
</feature>
<dbReference type="OrthoDB" id="5587616at2759"/>
<keyword evidence="6" id="KW-1185">Reference proteome</keyword>
<dbReference type="GO" id="GO:0005654">
    <property type="term" value="C:nucleoplasm"/>
    <property type="evidence" value="ECO:0007669"/>
    <property type="project" value="TreeGrafter"/>
</dbReference>
<name>A0A1E3QQP1_9ASCO</name>
<reference evidence="6" key="1">
    <citation type="submission" date="2016-05" db="EMBL/GenBank/DDBJ databases">
        <title>Comparative genomics of biotechnologically important yeasts.</title>
        <authorList>
            <consortium name="DOE Joint Genome Institute"/>
            <person name="Riley R."/>
            <person name="Haridas S."/>
            <person name="Wolfe K.H."/>
            <person name="Lopes M.R."/>
            <person name="Hittinger C.T."/>
            <person name="Goker M."/>
            <person name="Salamov A."/>
            <person name="Wisecaver J."/>
            <person name="Long T.M."/>
            <person name="Aerts A.L."/>
            <person name="Barry K."/>
            <person name="Choi C."/>
            <person name="Clum A."/>
            <person name="Coughlan A.Y."/>
            <person name="Deshpande S."/>
            <person name="Douglass A.P."/>
            <person name="Hanson S.J."/>
            <person name="Klenk H.-P."/>
            <person name="Labutti K."/>
            <person name="Lapidus A."/>
            <person name="Lindquist E."/>
            <person name="Lipzen A."/>
            <person name="Meier-Kolthoff J.P."/>
            <person name="Ohm R.A."/>
            <person name="Otillar R.P."/>
            <person name="Pangilinan J."/>
            <person name="Peng Y."/>
            <person name="Rokas A."/>
            <person name="Rosa C.A."/>
            <person name="Scheuner C."/>
            <person name="Sibirny A.A."/>
            <person name="Slot J.C."/>
            <person name="Stielow J.B."/>
            <person name="Sun H."/>
            <person name="Kurtzman C.P."/>
            <person name="Blackwell M."/>
            <person name="Grigoriev I.V."/>
            <person name="Jeffries T.W."/>
        </authorList>
    </citation>
    <scope>NUCLEOTIDE SEQUENCE [LARGE SCALE GENOMIC DNA]</scope>
    <source>
        <strain evidence="6">NRRL Y-12698</strain>
    </source>
</reference>
<keyword evidence="2" id="KW-0802">TPR repeat</keyword>
<feature type="domain" description="Tetratricopeptide SHNi-TPR" evidence="4">
    <location>
        <begin position="185"/>
        <end position="221"/>
    </location>
</feature>
<evidence type="ECO:0000256" key="1">
    <source>
        <dbReference type="ARBA" id="ARBA00022737"/>
    </source>
</evidence>
<dbReference type="GO" id="GO:0034080">
    <property type="term" value="P:CENP-A containing chromatin assembly"/>
    <property type="evidence" value="ECO:0007669"/>
    <property type="project" value="TreeGrafter"/>
</dbReference>
<organism evidence="5 6">
    <name type="scientific">Babjeviella inositovora NRRL Y-12698</name>
    <dbReference type="NCBI Taxonomy" id="984486"/>
    <lineage>
        <taxon>Eukaryota</taxon>
        <taxon>Fungi</taxon>
        <taxon>Dikarya</taxon>
        <taxon>Ascomycota</taxon>
        <taxon>Saccharomycotina</taxon>
        <taxon>Pichiomycetes</taxon>
        <taxon>Serinales incertae sedis</taxon>
        <taxon>Babjeviella</taxon>
    </lineage>
</organism>
<evidence type="ECO:0000259" key="4">
    <source>
        <dbReference type="Pfam" id="PF10516"/>
    </source>
</evidence>
<evidence type="ECO:0000313" key="5">
    <source>
        <dbReference type="EMBL" id="ODQ80016.1"/>
    </source>
</evidence>
<dbReference type="GeneID" id="30149603"/>
<dbReference type="AlphaFoldDB" id="A0A1E3QQP1"/>
<dbReference type="STRING" id="984486.A0A1E3QQP1"/>
<gene>
    <name evidence="5" type="ORF">BABINDRAFT_36049</name>
</gene>
<dbReference type="InterPro" id="IPR051730">
    <property type="entry name" value="NASP-like"/>
</dbReference>
<dbReference type="InterPro" id="IPR011990">
    <property type="entry name" value="TPR-like_helical_dom_sf"/>
</dbReference>
<dbReference type="EMBL" id="KV454431">
    <property type="protein sequence ID" value="ODQ80016.1"/>
    <property type="molecule type" value="Genomic_DNA"/>
</dbReference>
<keyword evidence="1" id="KW-0677">Repeat</keyword>
<dbReference type="GO" id="GO:0006335">
    <property type="term" value="P:DNA replication-dependent chromatin assembly"/>
    <property type="evidence" value="ECO:0007669"/>
    <property type="project" value="TreeGrafter"/>
</dbReference>
<proteinExistence type="predicted"/>
<protein>
    <recommendedName>
        <fullName evidence="4">Tetratricopeptide SHNi-TPR domain-containing protein</fullName>
    </recommendedName>
</protein>
<dbReference type="Proteomes" id="UP000094336">
    <property type="component" value="Unassembled WGS sequence"/>
</dbReference>
<evidence type="ECO:0000313" key="6">
    <source>
        <dbReference type="Proteomes" id="UP000094336"/>
    </source>
</evidence>
<dbReference type="Gene3D" id="1.25.40.10">
    <property type="entry name" value="Tetratricopeptide repeat domain"/>
    <property type="match status" value="1"/>
</dbReference>
<dbReference type="PANTHER" id="PTHR15081">
    <property type="entry name" value="NUCLEAR AUTOANTIGENIC SPERM PROTEIN NASP -RELATED"/>
    <property type="match status" value="1"/>
</dbReference>
<sequence length="345" mass="38232">MSFSPEISTLIADGAKLYAAQEFEQSADKYAEACQVYNEQAEADNADLLFLYGKTLFQAAVSKSEVFGGSAEQNDDENENEDAKTAKESGMFQFSEDVPLAEEEDDAFEKAAEEENSEEEEEPEGEDQTDFEVAWEILDLARTLFEKQLHDAQKEAPAAETVIPLLKSDTEEPVSPVVTLKKKLSETYDLLGEVSLEAENFKQAALDFEQTLVLRLELYPALSSLVSESHYKLSLALEFCVDDATARARAVEQMELALVSVKARIELSGELDDELVQDLEDRVAELKKDPVAEMEAEKLRIMQGILGEATGEEKPVSSAPVNDLTGMVKKRKAPVNTLEVKKVKK</sequence>
<dbReference type="InterPro" id="IPR019544">
    <property type="entry name" value="Tetratricopeptide_SHNi-TPR_dom"/>
</dbReference>
<dbReference type="PANTHER" id="PTHR15081:SF1">
    <property type="entry name" value="NUCLEAR AUTOANTIGENIC SPERM PROTEIN"/>
    <property type="match status" value="1"/>
</dbReference>
<dbReference type="GO" id="GO:0042393">
    <property type="term" value="F:histone binding"/>
    <property type="evidence" value="ECO:0007669"/>
    <property type="project" value="TreeGrafter"/>
</dbReference>
<dbReference type="RefSeq" id="XP_018985344.1">
    <property type="nucleotide sequence ID" value="XM_019131750.1"/>
</dbReference>
<accession>A0A1E3QQP1</accession>
<dbReference type="Pfam" id="PF10516">
    <property type="entry name" value="SHNi-TPR"/>
    <property type="match status" value="1"/>
</dbReference>
<evidence type="ECO:0000256" key="2">
    <source>
        <dbReference type="ARBA" id="ARBA00022803"/>
    </source>
</evidence>
<evidence type="ECO:0000256" key="3">
    <source>
        <dbReference type="SAM" id="MobiDB-lite"/>
    </source>
</evidence>